<dbReference type="CDD" id="cd06588">
    <property type="entry name" value="PhnB_like"/>
    <property type="match status" value="1"/>
</dbReference>
<evidence type="ECO:0000256" key="1">
    <source>
        <dbReference type="SAM" id="MobiDB-lite"/>
    </source>
</evidence>
<feature type="domain" description="Glyoxalase/fosfomycin resistance/dioxygenase" evidence="2">
    <location>
        <begin position="5"/>
        <end position="130"/>
    </location>
</feature>
<dbReference type="InterPro" id="IPR028973">
    <property type="entry name" value="PhnB-like"/>
</dbReference>
<protein>
    <recommendedName>
        <fullName evidence="2">Glyoxalase/fosfomycin resistance/dioxygenase domain-containing protein</fullName>
    </recommendedName>
</protein>
<proteinExistence type="predicted"/>
<gene>
    <name evidence="3" type="ORF">GCM10009640_08790</name>
</gene>
<dbReference type="InterPro" id="IPR029068">
    <property type="entry name" value="Glyas_Bleomycin-R_OHBP_Dase"/>
</dbReference>
<dbReference type="InterPro" id="IPR004360">
    <property type="entry name" value="Glyas_Fos-R_dOase_dom"/>
</dbReference>
<dbReference type="EMBL" id="BAAAKK010000001">
    <property type="protein sequence ID" value="GAA1420019.1"/>
    <property type="molecule type" value="Genomic_DNA"/>
</dbReference>
<organism evidence="3 4">
    <name type="scientific">Agrococcus citreus</name>
    <dbReference type="NCBI Taxonomy" id="84643"/>
    <lineage>
        <taxon>Bacteria</taxon>
        <taxon>Bacillati</taxon>
        <taxon>Actinomycetota</taxon>
        <taxon>Actinomycetes</taxon>
        <taxon>Micrococcales</taxon>
        <taxon>Microbacteriaceae</taxon>
        <taxon>Agrococcus</taxon>
    </lineage>
</organism>
<comment type="caution">
    <text evidence="3">The sequence shown here is derived from an EMBL/GenBank/DDBJ whole genome shotgun (WGS) entry which is preliminary data.</text>
</comment>
<dbReference type="PANTHER" id="PTHR33990:SF1">
    <property type="entry name" value="PROTEIN YJDN"/>
    <property type="match status" value="1"/>
</dbReference>
<dbReference type="Proteomes" id="UP001501266">
    <property type="component" value="Unassembled WGS sequence"/>
</dbReference>
<evidence type="ECO:0000259" key="2">
    <source>
        <dbReference type="Pfam" id="PF00903"/>
    </source>
</evidence>
<feature type="compositionally biased region" description="Low complexity" evidence="1">
    <location>
        <begin position="138"/>
        <end position="157"/>
    </location>
</feature>
<evidence type="ECO:0000313" key="4">
    <source>
        <dbReference type="Proteomes" id="UP001501266"/>
    </source>
</evidence>
<dbReference type="Pfam" id="PF00903">
    <property type="entry name" value="Glyoxalase"/>
    <property type="match status" value="1"/>
</dbReference>
<reference evidence="3 4" key="1">
    <citation type="journal article" date="2019" name="Int. J. Syst. Evol. Microbiol.">
        <title>The Global Catalogue of Microorganisms (GCM) 10K type strain sequencing project: providing services to taxonomists for standard genome sequencing and annotation.</title>
        <authorList>
            <consortium name="The Broad Institute Genomics Platform"/>
            <consortium name="The Broad Institute Genome Sequencing Center for Infectious Disease"/>
            <person name="Wu L."/>
            <person name="Ma J."/>
        </authorList>
    </citation>
    <scope>NUCLEOTIDE SEQUENCE [LARGE SCALE GENOMIC DNA]</scope>
    <source>
        <strain evidence="3 4">JCM 12398</strain>
    </source>
</reference>
<keyword evidence="4" id="KW-1185">Reference proteome</keyword>
<dbReference type="RefSeq" id="WP_343917705.1">
    <property type="nucleotide sequence ID" value="NZ_BAAAKK010000001.1"/>
</dbReference>
<evidence type="ECO:0000313" key="3">
    <source>
        <dbReference type="EMBL" id="GAA1420019.1"/>
    </source>
</evidence>
<dbReference type="Gene3D" id="3.10.180.10">
    <property type="entry name" value="2,3-Dihydroxybiphenyl 1,2-Dioxygenase, domain 1"/>
    <property type="match status" value="1"/>
</dbReference>
<name>A0ABN1YQC0_9MICO</name>
<accession>A0ABN1YQC0</accession>
<sequence length="195" mass="20564">MAILLNPYLAFGRDAREAMNFYHGVFGGDLVVSTFGESGMSEGPDDADLVMHAQLTTADGHTIMGADTPSSMPQPTGTQQVSLSGDDAATLTRYWQGLEDGARILEPLVEAPWGDTFGMLVDRWGVLWMVNIAGEGSGSADASDGSAGATPGTPTEGGHQDAAEQWYEEGATPTATAGHEDTADQWPADEQRTDR</sequence>
<dbReference type="SUPFAM" id="SSF54593">
    <property type="entry name" value="Glyoxalase/Bleomycin resistance protein/Dihydroxybiphenyl dioxygenase"/>
    <property type="match status" value="1"/>
</dbReference>
<dbReference type="PANTHER" id="PTHR33990">
    <property type="entry name" value="PROTEIN YJDN-RELATED"/>
    <property type="match status" value="1"/>
</dbReference>
<feature type="region of interest" description="Disordered" evidence="1">
    <location>
        <begin position="137"/>
        <end position="195"/>
    </location>
</feature>